<keyword evidence="3" id="KW-1185">Reference proteome</keyword>
<reference evidence="2 3" key="1">
    <citation type="journal article" date="2018" name="Biotechnol. Biofuels">
        <title>Integrative visual omics of the white-rot fungus Polyporus brumalis exposes the biotechnological potential of its oxidative enzymes for delignifying raw plant biomass.</title>
        <authorList>
            <person name="Miyauchi S."/>
            <person name="Rancon A."/>
            <person name="Drula E."/>
            <person name="Hage H."/>
            <person name="Chaduli D."/>
            <person name="Favel A."/>
            <person name="Grisel S."/>
            <person name="Henrissat B."/>
            <person name="Herpoel-Gimbert I."/>
            <person name="Ruiz-Duenas F.J."/>
            <person name="Chevret D."/>
            <person name="Hainaut M."/>
            <person name="Lin J."/>
            <person name="Wang M."/>
            <person name="Pangilinan J."/>
            <person name="Lipzen A."/>
            <person name="Lesage-Meessen L."/>
            <person name="Navarro D."/>
            <person name="Riley R."/>
            <person name="Grigoriev I.V."/>
            <person name="Zhou S."/>
            <person name="Raouche S."/>
            <person name="Rosso M.N."/>
        </authorList>
    </citation>
    <scope>NUCLEOTIDE SEQUENCE [LARGE SCALE GENOMIC DNA]</scope>
    <source>
        <strain evidence="2 3">BRFM 1820</strain>
    </source>
</reference>
<dbReference type="EMBL" id="KZ857484">
    <property type="protein sequence ID" value="RDX42467.1"/>
    <property type="molecule type" value="Genomic_DNA"/>
</dbReference>
<evidence type="ECO:0000313" key="3">
    <source>
        <dbReference type="Proteomes" id="UP000256964"/>
    </source>
</evidence>
<protein>
    <submittedName>
        <fullName evidence="2">Uncharacterized protein</fullName>
    </submittedName>
</protein>
<keyword evidence="1" id="KW-1133">Transmembrane helix</keyword>
<proteinExistence type="predicted"/>
<keyword evidence="1" id="KW-0472">Membrane</keyword>
<dbReference type="PROSITE" id="PS51257">
    <property type="entry name" value="PROKAR_LIPOPROTEIN"/>
    <property type="match status" value="1"/>
</dbReference>
<gene>
    <name evidence="2" type="ORF">OH76DRAFT_102525</name>
</gene>
<dbReference type="Proteomes" id="UP000256964">
    <property type="component" value="Unassembled WGS sequence"/>
</dbReference>
<accession>A0A371CQG3</accession>
<evidence type="ECO:0000256" key="1">
    <source>
        <dbReference type="SAM" id="Phobius"/>
    </source>
</evidence>
<keyword evidence="1" id="KW-0812">Transmembrane</keyword>
<name>A0A371CQG3_9APHY</name>
<evidence type="ECO:0000313" key="2">
    <source>
        <dbReference type="EMBL" id="RDX42467.1"/>
    </source>
</evidence>
<organism evidence="2 3">
    <name type="scientific">Lentinus brumalis</name>
    <dbReference type="NCBI Taxonomy" id="2498619"/>
    <lineage>
        <taxon>Eukaryota</taxon>
        <taxon>Fungi</taxon>
        <taxon>Dikarya</taxon>
        <taxon>Basidiomycota</taxon>
        <taxon>Agaricomycotina</taxon>
        <taxon>Agaricomycetes</taxon>
        <taxon>Polyporales</taxon>
        <taxon>Polyporaceae</taxon>
        <taxon>Lentinus</taxon>
    </lineage>
</organism>
<sequence length="183" mass="20124">MGLVRATCSDTACWPHPCFPSTASSSCIRSPCTITSRSNLFSCVWHQPRTAQIIILFCLSQLPPELRRTALRTSSPRTREGYRCAPNQLQAQGLARRPALAQRVPSSLFFDIEYSDAPTSPNSCTLIPVLILIILILIARLQILRPIQILFTLHAGYSHPPGMPLEIAVPSIAGTQSHMGQAY</sequence>
<feature type="transmembrane region" description="Helical" evidence="1">
    <location>
        <begin position="125"/>
        <end position="143"/>
    </location>
</feature>
<dbReference type="AlphaFoldDB" id="A0A371CQG3"/>